<evidence type="ECO:0000313" key="1">
    <source>
        <dbReference type="EMBL" id="VTP62713.1"/>
    </source>
</evidence>
<accession>A0A4V6JHF5</accession>
<dbReference type="Proteomes" id="UP000310719">
    <property type="component" value="Chromosome"/>
</dbReference>
<gene>
    <name evidence="1" type="ORF">NCTC13032_00490</name>
</gene>
<dbReference type="AlphaFoldDB" id="A0A4V6JHF5"/>
<evidence type="ECO:0000313" key="2">
    <source>
        <dbReference type="Proteomes" id="UP000310719"/>
    </source>
</evidence>
<sequence>MAIVAKLMRYIKWKSESSTTLNIFRTGPFGLDIKIIIKTIFKGFVGKNAY</sequence>
<organism evidence="1 2">
    <name type="scientific">Leclercia adecarboxylata</name>
    <dbReference type="NCBI Taxonomy" id="83655"/>
    <lineage>
        <taxon>Bacteria</taxon>
        <taxon>Pseudomonadati</taxon>
        <taxon>Pseudomonadota</taxon>
        <taxon>Gammaproteobacteria</taxon>
        <taxon>Enterobacterales</taxon>
        <taxon>Enterobacteriaceae</taxon>
        <taxon>Leclercia</taxon>
    </lineage>
</organism>
<protein>
    <submittedName>
        <fullName evidence="1">Uncharacterized protein</fullName>
    </submittedName>
</protein>
<reference evidence="1 2" key="1">
    <citation type="submission" date="2019-05" db="EMBL/GenBank/DDBJ databases">
        <authorList>
            <consortium name="Pathogen Informatics"/>
        </authorList>
    </citation>
    <scope>NUCLEOTIDE SEQUENCE [LARGE SCALE GENOMIC DNA]</scope>
    <source>
        <strain evidence="1 2">NCTC13032</strain>
    </source>
</reference>
<dbReference type="EMBL" id="LR590464">
    <property type="protein sequence ID" value="VTP62713.1"/>
    <property type="molecule type" value="Genomic_DNA"/>
</dbReference>
<name>A0A4V6JHF5_9ENTR</name>
<proteinExistence type="predicted"/>